<evidence type="ECO:0000259" key="8">
    <source>
        <dbReference type="PROSITE" id="PS50928"/>
    </source>
</evidence>
<dbReference type="InterPro" id="IPR035906">
    <property type="entry name" value="MetI-like_sf"/>
</dbReference>
<feature type="transmembrane region" description="Helical" evidence="7">
    <location>
        <begin position="47"/>
        <end position="66"/>
    </location>
</feature>
<dbReference type="GO" id="GO:0005275">
    <property type="term" value="F:amine transmembrane transporter activity"/>
    <property type="evidence" value="ECO:0007669"/>
    <property type="project" value="TreeGrafter"/>
</dbReference>
<feature type="transmembrane region" description="Helical" evidence="7">
    <location>
        <begin position="96"/>
        <end position="120"/>
    </location>
</feature>
<evidence type="ECO:0000256" key="4">
    <source>
        <dbReference type="ARBA" id="ARBA00022692"/>
    </source>
</evidence>
<proteinExistence type="inferred from homology"/>
<dbReference type="InterPro" id="IPR000515">
    <property type="entry name" value="MetI-like"/>
</dbReference>
<feature type="transmembrane region" description="Helical" evidence="7">
    <location>
        <begin position="141"/>
        <end position="167"/>
    </location>
</feature>
<dbReference type="OrthoDB" id="9815258at2"/>
<gene>
    <name evidence="9" type="ORF">TMS3_0115090</name>
</gene>
<organism evidence="9 10">
    <name type="scientific">Pseudomonas taeanensis MS-3</name>
    <dbReference type="NCBI Taxonomy" id="1395571"/>
    <lineage>
        <taxon>Bacteria</taxon>
        <taxon>Pseudomonadati</taxon>
        <taxon>Pseudomonadota</taxon>
        <taxon>Gammaproteobacteria</taxon>
        <taxon>Pseudomonadales</taxon>
        <taxon>Pseudomonadaceae</taxon>
        <taxon>Pseudomonas</taxon>
    </lineage>
</organism>
<protein>
    <submittedName>
        <fullName evidence="9">ABC transporter permease</fullName>
    </submittedName>
</protein>
<keyword evidence="5 7" id="KW-1133">Transmembrane helix</keyword>
<evidence type="ECO:0000256" key="1">
    <source>
        <dbReference type="ARBA" id="ARBA00004651"/>
    </source>
</evidence>
<reference evidence="9 10" key="1">
    <citation type="journal article" date="2014" name="Genome Announc.">
        <title>Draft Genome Sequence of Petroleum Oil-Degrading Marine Bacterium Pseudomonas taeanensis Strain MS-3, Isolated from a Crude Oil-Contaminated Seashore.</title>
        <authorList>
            <person name="Lee S.Y."/>
            <person name="Kim S.H."/>
            <person name="Lee D.G."/>
            <person name="Shin S."/>
            <person name="Yun S.H."/>
            <person name="Choi C.W."/>
            <person name="Chung Y.H."/>
            <person name="Choi J.S."/>
            <person name="Kahng H.Y."/>
            <person name="Kim S.I."/>
        </authorList>
    </citation>
    <scope>NUCLEOTIDE SEQUENCE [LARGE SCALE GENOMIC DNA]</scope>
    <source>
        <strain evidence="9 10">MS-3</strain>
    </source>
</reference>
<keyword evidence="3" id="KW-1003">Cell membrane</keyword>
<dbReference type="PANTHER" id="PTHR47737">
    <property type="entry name" value="GLYCINE BETAINE/PROLINE BETAINE TRANSPORT SYSTEM PERMEASE PROTEIN PROW"/>
    <property type="match status" value="1"/>
</dbReference>
<dbReference type="GO" id="GO:0015226">
    <property type="term" value="F:carnitine transmembrane transporter activity"/>
    <property type="evidence" value="ECO:0007669"/>
    <property type="project" value="TreeGrafter"/>
</dbReference>
<evidence type="ECO:0000256" key="7">
    <source>
        <dbReference type="RuleBase" id="RU363032"/>
    </source>
</evidence>
<dbReference type="FunFam" id="1.10.3720.10:FF:000001">
    <property type="entry name" value="Glycine betaine ABC transporter, permease"/>
    <property type="match status" value="1"/>
</dbReference>
<evidence type="ECO:0000256" key="2">
    <source>
        <dbReference type="ARBA" id="ARBA00022448"/>
    </source>
</evidence>
<dbReference type="PROSITE" id="PS50928">
    <property type="entry name" value="ABC_TM1"/>
    <property type="match status" value="1"/>
</dbReference>
<feature type="transmembrane region" description="Helical" evidence="7">
    <location>
        <begin position="73"/>
        <end position="90"/>
    </location>
</feature>
<keyword evidence="10" id="KW-1185">Reference proteome</keyword>
<feature type="transmembrane region" description="Helical" evidence="7">
    <location>
        <begin position="255"/>
        <end position="272"/>
    </location>
</feature>
<sequence>MFPEMIDPRVFRGVVDDSIEQFVIQWATSLEEFFYPFLQLLNFFESVLLNSPWWLVVGVVSAAAYASARKLSLAALIAVAMLAIGFLGLWEDGMRTLALMLVCTLVATAVGVPLGILMSWSNRFRAVMLPVLDIMQTMPSFVYLIPAIMLFGPGKIPAVLATVVYAVPPLIRLTDLGIRQVDDEIIEAAQSFGANRMQKLFWVQIPLALPSIMAGINQATMMALSMVVIASMIGAQGLGFQVLQGITRLEVGRGLMAGLAIVLLAVVFDRITQAFGKRAQAHLHTNS</sequence>
<dbReference type="AlphaFoldDB" id="A0A0A1YFU5"/>
<evidence type="ECO:0000313" key="10">
    <source>
        <dbReference type="Proteomes" id="UP000030063"/>
    </source>
</evidence>
<feature type="transmembrane region" description="Helical" evidence="7">
    <location>
        <begin position="223"/>
        <end position="243"/>
    </location>
</feature>
<dbReference type="Gene3D" id="1.10.3720.10">
    <property type="entry name" value="MetI-like"/>
    <property type="match status" value="1"/>
</dbReference>
<evidence type="ECO:0000313" key="9">
    <source>
        <dbReference type="EMBL" id="KFX68812.1"/>
    </source>
</evidence>
<comment type="similarity">
    <text evidence="7">Belongs to the binding-protein-dependent transport system permease family.</text>
</comment>
<evidence type="ECO:0000256" key="3">
    <source>
        <dbReference type="ARBA" id="ARBA00022475"/>
    </source>
</evidence>
<dbReference type="GO" id="GO:0031460">
    <property type="term" value="P:glycine betaine transport"/>
    <property type="evidence" value="ECO:0007669"/>
    <property type="project" value="TreeGrafter"/>
</dbReference>
<dbReference type="SUPFAM" id="SSF161098">
    <property type="entry name" value="MetI-like"/>
    <property type="match status" value="1"/>
</dbReference>
<accession>A0A0A1YFU5</accession>
<dbReference type="eggNOG" id="COG4176">
    <property type="taxonomic scope" value="Bacteria"/>
</dbReference>
<dbReference type="STRING" id="1395571.TMS3_0115090"/>
<dbReference type="GO" id="GO:0015871">
    <property type="term" value="P:choline transport"/>
    <property type="evidence" value="ECO:0007669"/>
    <property type="project" value="TreeGrafter"/>
</dbReference>
<keyword evidence="2 7" id="KW-0813">Transport</keyword>
<dbReference type="CDD" id="cd06261">
    <property type="entry name" value="TM_PBP2"/>
    <property type="match status" value="1"/>
</dbReference>
<evidence type="ECO:0000256" key="6">
    <source>
        <dbReference type="ARBA" id="ARBA00023136"/>
    </source>
</evidence>
<comment type="subcellular location">
    <subcellularLocation>
        <location evidence="1 7">Cell membrane</location>
        <topology evidence="1 7">Multi-pass membrane protein</topology>
    </subcellularLocation>
</comment>
<evidence type="ECO:0000256" key="5">
    <source>
        <dbReference type="ARBA" id="ARBA00022989"/>
    </source>
</evidence>
<dbReference type="Pfam" id="PF00528">
    <property type="entry name" value="BPD_transp_1"/>
    <property type="match status" value="1"/>
</dbReference>
<name>A0A0A1YFU5_9PSED</name>
<dbReference type="Proteomes" id="UP000030063">
    <property type="component" value="Unassembled WGS sequence"/>
</dbReference>
<dbReference type="EMBL" id="AWSQ01000004">
    <property type="protein sequence ID" value="KFX68812.1"/>
    <property type="molecule type" value="Genomic_DNA"/>
</dbReference>
<keyword evidence="6 7" id="KW-0472">Membrane</keyword>
<keyword evidence="4 7" id="KW-0812">Transmembrane</keyword>
<comment type="caution">
    <text evidence="9">The sequence shown here is derived from an EMBL/GenBank/DDBJ whole genome shotgun (WGS) entry which is preliminary data.</text>
</comment>
<feature type="transmembrane region" description="Helical" evidence="7">
    <location>
        <begin position="200"/>
        <end position="216"/>
    </location>
</feature>
<dbReference type="PANTHER" id="PTHR47737:SF1">
    <property type="entry name" value="GLYCINE BETAINE_PROLINE BETAINE TRANSPORT SYSTEM PERMEASE PROTEIN PROW"/>
    <property type="match status" value="1"/>
</dbReference>
<feature type="domain" description="ABC transmembrane type-1" evidence="8">
    <location>
        <begin position="93"/>
        <end position="272"/>
    </location>
</feature>
<dbReference type="GO" id="GO:0043190">
    <property type="term" value="C:ATP-binding cassette (ABC) transporter complex"/>
    <property type="evidence" value="ECO:0007669"/>
    <property type="project" value="TreeGrafter"/>
</dbReference>